<name>A0AAV7E7V1_ARIFI</name>
<dbReference type="AlphaFoldDB" id="A0AAV7E7V1"/>
<comment type="caution">
    <text evidence="8">The sequence shown here is derived from an EMBL/GenBank/DDBJ whole genome shotgun (WGS) entry which is preliminary data.</text>
</comment>
<keyword evidence="3 6" id="KW-0812">Transmembrane</keyword>
<protein>
    <recommendedName>
        <fullName evidence="7">Integral membrane bound transporter domain-containing protein</fullName>
    </recommendedName>
</protein>
<organism evidence="8 9">
    <name type="scientific">Aristolochia fimbriata</name>
    <name type="common">White veined hardy Dutchman's pipe vine</name>
    <dbReference type="NCBI Taxonomy" id="158543"/>
    <lineage>
        <taxon>Eukaryota</taxon>
        <taxon>Viridiplantae</taxon>
        <taxon>Streptophyta</taxon>
        <taxon>Embryophyta</taxon>
        <taxon>Tracheophyta</taxon>
        <taxon>Spermatophyta</taxon>
        <taxon>Magnoliopsida</taxon>
        <taxon>Magnoliidae</taxon>
        <taxon>Piperales</taxon>
        <taxon>Aristolochiaceae</taxon>
        <taxon>Aristolochia</taxon>
    </lineage>
</organism>
<dbReference type="PANTHER" id="PTHR30509:SF9">
    <property type="entry name" value="MULTIDRUG RESISTANCE PROTEIN MDTO"/>
    <property type="match status" value="1"/>
</dbReference>
<keyword evidence="4 6" id="KW-1133">Transmembrane helix</keyword>
<feature type="transmembrane region" description="Helical" evidence="6">
    <location>
        <begin position="533"/>
        <end position="550"/>
    </location>
</feature>
<feature type="transmembrane region" description="Helical" evidence="6">
    <location>
        <begin position="80"/>
        <end position="100"/>
    </location>
</feature>
<reference evidence="8 9" key="1">
    <citation type="submission" date="2021-07" db="EMBL/GenBank/DDBJ databases">
        <title>The Aristolochia fimbriata genome: insights into angiosperm evolution, floral development and chemical biosynthesis.</title>
        <authorList>
            <person name="Jiao Y."/>
        </authorList>
    </citation>
    <scope>NUCLEOTIDE SEQUENCE [LARGE SCALE GENOMIC DNA]</scope>
    <source>
        <strain evidence="8">IBCAS-2021</strain>
        <tissue evidence="8">Leaf</tissue>
    </source>
</reference>
<evidence type="ECO:0000256" key="1">
    <source>
        <dbReference type="ARBA" id="ARBA00004651"/>
    </source>
</evidence>
<proteinExistence type="predicted"/>
<keyword evidence="5 6" id="KW-0472">Membrane</keyword>
<comment type="subcellular location">
    <subcellularLocation>
        <location evidence="1">Cell membrane</location>
        <topology evidence="1">Multi-pass membrane protein</topology>
    </subcellularLocation>
</comment>
<dbReference type="Pfam" id="PF13515">
    <property type="entry name" value="FUSC_2"/>
    <property type="match status" value="1"/>
</dbReference>
<keyword evidence="9" id="KW-1185">Reference proteome</keyword>
<gene>
    <name evidence="8" type="ORF">H6P81_016300</name>
</gene>
<feature type="transmembrane region" description="Helical" evidence="6">
    <location>
        <begin position="54"/>
        <end position="73"/>
    </location>
</feature>
<dbReference type="Proteomes" id="UP000825729">
    <property type="component" value="Unassembled WGS sequence"/>
</dbReference>
<evidence type="ECO:0000259" key="7">
    <source>
        <dbReference type="Pfam" id="PF13515"/>
    </source>
</evidence>
<feature type="transmembrane region" description="Helical" evidence="6">
    <location>
        <begin position="165"/>
        <end position="182"/>
    </location>
</feature>
<keyword evidence="2" id="KW-1003">Cell membrane</keyword>
<evidence type="ECO:0000256" key="5">
    <source>
        <dbReference type="ARBA" id="ARBA00023136"/>
    </source>
</evidence>
<feature type="transmembrane region" description="Helical" evidence="6">
    <location>
        <begin position="439"/>
        <end position="459"/>
    </location>
</feature>
<evidence type="ECO:0000313" key="8">
    <source>
        <dbReference type="EMBL" id="KAG9444960.1"/>
    </source>
</evidence>
<evidence type="ECO:0000256" key="4">
    <source>
        <dbReference type="ARBA" id="ARBA00022989"/>
    </source>
</evidence>
<feature type="transmembrane region" description="Helical" evidence="6">
    <location>
        <begin position="498"/>
        <end position="521"/>
    </location>
</feature>
<dbReference type="PANTHER" id="PTHR30509">
    <property type="entry name" value="P-HYDROXYBENZOIC ACID EFFLUX PUMP SUBUNIT-RELATED"/>
    <property type="match status" value="1"/>
</dbReference>
<evidence type="ECO:0000313" key="9">
    <source>
        <dbReference type="Proteomes" id="UP000825729"/>
    </source>
</evidence>
<evidence type="ECO:0000256" key="6">
    <source>
        <dbReference type="SAM" id="Phobius"/>
    </source>
</evidence>
<evidence type="ECO:0000256" key="2">
    <source>
        <dbReference type="ARBA" id="ARBA00022475"/>
    </source>
</evidence>
<feature type="domain" description="Integral membrane bound transporter" evidence="7">
    <location>
        <begin position="452"/>
        <end position="579"/>
    </location>
</feature>
<feature type="transmembrane region" description="Helical" evidence="6">
    <location>
        <begin position="106"/>
        <end position="124"/>
    </location>
</feature>
<feature type="transmembrane region" description="Helical" evidence="6">
    <location>
        <begin position="136"/>
        <end position="153"/>
    </location>
</feature>
<accession>A0AAV7E7V1</accession>
<dbReference type="EMBL" id="JAINDJ010000006">
    <property type="protein sequence ID" value="KAG9444960.1"/>
    <property type="molecule type" value="Genomic_DNA"/>
</dbReference>
<dbReference type="GO" id="GO:0005886">
    <property type="term" value="C:plasma membrane"/>
    <property type="evidence" value="ECO:0007669"/>
    <property type="project" value="UniProtKB-SubCell"/>
</dbReference>
<dbReference type="InterPro" id="IPR049453">
    <property type="entry name" value="Memb_transporter_dom"/>
</dbReference>
<evidence type="ECO:0000256" key="3">
    <source>
        <dbReference type="ARBA" id="ARBA00022692"/>
    </source>
</evidence>
<sequence>MAPKLDEGILIQSSSSRTRGVWRSCLSSSLRTTLACAIVACAKYYGPGALRRHLALPALSYVTAVLIVTDATLGDAMHGALCTLLGTLQGVAPSAVVLWAVGPARFNITTATAAVALSAFAVALPESTHVVAKRVALLQIVVVYVMTFMHGAATDPVMHPLRVGVSSGVGALAALAAVFLPYPRLAYLQVRKTSKLFIKLSVERLRLFVNAFSAENNAAAAAYISQAKYSTKACNRLLQTLKTKQGSLQWESVVVFIGGGTSSSHGSRSPPSERLQALATPMKGMEMALTTSSPSFPLLQLIADDDSAGIFENNLQNFTNRISLRLMQLKHTYPHCRDSSTVVHESPDKSLQQYYSSFRDIIPNTEYLPSFFFLFCMNLLHDELFSSPTAKTNAVTSPVVDSDHHSGNKEDDQYYYSKYDSSIITQSVKKMISFNKRRIVIALRCSLTLGLSVLFGMLFSRGNGYWGGLVIASSMTPLREPTYRAANTRLQGTVLGTIYGLLGCYISQRLMEVRFIVLLPWFIFSGFLRRSRMYGPAGGVSAAVAAILIMGRKDYGSPADFASMRITETFISLACSLFVDLLLQPTRASSLARLHLSESFNALHENFSFSDFIKGKLPKLRGDVNELSKFADEATVEPNFWFLPFPGPAYTTLSGSLSKITDLLLFLSRAMEYLREESHRSGLAWKEIHETIRGDLELFRSLVSPSIKSLEEIITRIKSLEMLERDLQRNTNYNGSKDIESGKTPNAVLVHKSLCADGMEMEKVVASFLQHSGEVLNRVTDGDEEVKARMVMCMSALGYCMEGVMKEVRELEKGIGELVQWENPSTHVNLYEISCKIRDLSDVNLPA</sequence>